<feature type="compositionally biased region" description="Polar residues" evidence="2">
    <location>
        <begin position="1152"/>
        <end position="1174"/>
    </location>
</feature>
<reference evidence="4 5" key="1">
    <citation type="submission" date="2017-06" db="EMBL/GenBank/DDBJ databases">
        <authorList>
            <consortium name="Pathogen Informatics"/>
        </authorList>
    </citation>
    <scope>NUCLEOTIDE SEQUENCE [LARGE SCALE GENOMIC DNA]</scope>
    <source>
        <strain evidence="4 5">NCTC11291</strain>
    </source>
</reference>
<proteinExistence type="predicted"/>
<dbReference type="InterPro" id="IPR010090">
    <property type="entry name" value="Phage_tape_meas"/>
</dbReference>
<sequence length="1430" mass="152580">MSSNIGDLVATATLDIAPFISSTKNLKTHMKSLDNSLKAVEKSYKGGGDKLNGLRAIYNQTGRSLTGYQSLLSKQTAHYNNLKAKIGDVNKATAEEKSQLLGSQSAMTATVSKLAELQSKYNSLGKEIAIQSSVFTKFGNGLQTVGGKLQTVGDKAQSVGSSLTKGLTTPIVAGAGLAIKAAVDYESAFAGVRKTVDASEAGYRKLSDGIRQMSKELPASATEIAHVAETAGQLGIKQNDILGFTRTMIDMGESTNLSADEAATAIAKIGNILGLTSADYSRFGSSVVALGNNFATTEKDVVEMTNRLAASGKLAGLTAPEILGLATAMSSVGIEAEAGGTAMSQTLTQIGAAVDAGGDKLNKLAEIAGMTAEQFSSKWKEKPIEAVEAFIKGLGNLGDEGESASSVLDDLGMSGIRQSNMLKSLGLASDKVSGAVKMSTEAWKENSALSEEAAKRYETTQSKLQILKNKATDVAIELGGPLAEALTDAMEAGEPLIENIADLAKQFSSLDKEQQQQIIKWGLIAATAGPALSIFGKGVSTIGSVARNIGKISSGLGKLSGGFSHLIKGKSAIDSVAGAAGAGTGKVAGLSSALGLLGNPLTWGVLATGAMAVSLAVWANKTEEAKKRTEQWGTEVTKLESWQLTKFKEKVDETNKAITDFDSGAGSVDAVKQSFDGLVQSIEKLNNEALNKKIDVAEKLGLSPTVVQGIKDSYGQITENAQRMTTEVVDIYNRHNGDMSRLTGVEKEIVLNNQNQLINKQLELMKFSGKERKALQIALNGEFEQLNGEQRRQAIANMEIMMDQEHKSYTSKKKELNSILKNLGAEETEARKEVLSKLDTLETEHQLKMEGYGAKYVAMQESILKAMGGNAQSASLVWSAIAEKMDKYGLSLDKLKAKAIEDSKKIVDSNGMVAKSTLDMSDEAFAANQSWNSLVYDDKNGKVKTNAKEEVQKALQAEGGWKNMEFILKNANLETNAKTTIGEALVANGQWESLSPQAKDLIFKNEKGLRAILESKTSLETWNGLSPEVKNILANDADFQNKAKVSKQVLENWNSLTPKEQKLLAKDLTSDKAETAKAALDLLKDKDIDIKGYNKTQQAKAEAEATMALLQNKELDILAHDKTAGPTQLASQKVNDVKQLSPANLFAKDNTAGPSASAQASVNKPKQSNPASINASDKTADASASANRSVNSPKQRSPIGMFARNNTAGPVASANTAVNSPKQHSPAKIYASDNTGHGVSLAQLSLASVHDKTVTITTIFRQIGKALGFAKGTDYHPGGLSVVNDQKGPLYREMVTLPSGHSFIPEGRDVMLNLPRGSKVLKASKTKQLFPHYANGIGFENTNISTLAKRIGNVQNATIETNVAQTDSQLTGLLSELINVMKRKDYTSNDSYTLNVNQTGGMSDNRESMERLFKEFAWYIQQQKGRLSDI</sequence>
<dbReference type="RefSeq" id="WP_095122526.1">
    <property type="nucleotide sequence ID" value="NZ_LT906454.1"/>
</dbReference>
<keyword evidence="1" id="KW-1188">Viral release from host cell</keyword>
<feature type="compositionally biased region" description="Low complexity" evidence="2">
    <location>
        <begin position="1175"/>
        <end position="1186"/>
    </location>
</feature>
<dbReference type="KEGG" id="saco:SAME_01064"/>
<evidence type="ECO:0000313" key="4">
    <source>
        <dbReference type="EMBL" id="SNV39941.1"/>
    </source>
</evidence>
<feature type="domain" description="Phage tail tape measure protein" evidence="3">
    <location>
        <begin position="208"/>
        <end position="404"/>
    </location>
</feature>
<dbReference type="EMBL" id="LT906454">
    <property type="protein sequence ID" value="SNV39941.1"/>
    <property type="molecule type" value="Genomic_DNA"/>
</dbReference>
<feature type="region of interest" description="Disordered" evidence="2">
    <location>
        <begin position="1147"/>
        <end position="1202"/>
    </location>
</feature>
<evidence type="ECO:0000256" key="1">
    <source>
        <dbReference type="ARBA" id="ARBA00022612"/>
    </source>
</evidence>
<evidence type="ECO:0000259" key="3">
    <source>
        <dbReference type="Pfam" id="PF10145"/>
    </source>
</evidence>
<evidence type="ECO:0000313" key="5">
    <source>
        <dbReference type="Proteomes" id="UP000215144"/>
    </source>
</evidence>
<gene>
    <name evidence="4" type="ORF">SAMEA4504048_01064</name>
</gene>
<protein>
    <submittedName>
        <fullName evidence="4">Phage tail protein</fullName>
    </submittedName>
</protein>
<dbReference type="Proteomes" id="UP000215144">
    <property type="component" value="Chromosome 1"/>
</dbReference>
<dbReference type="PANTHER" id="PTHR37813:SF1">
    <property type="entry name" value="FELS-2 PROPHAGE PROTEIN"/>
    <property type="match status" value="1"/>
</dbReference>
<evidence type="ECO:0000256" key="2">
    <source>
        <dbReference type="SAM" id="MobiDB-lite"/>
    </source>
</evidence>
<accession>A0A239WZM3</accession>
<dbReference type="NCBIfam" id="TIGR01760">
    <property type="entry name" value="tape_meas_TP901"/>
    <property type="match status" value="1"/>
</dbReference>
<name>A0A239WZM3_STRAI</name>
<dbReference type="OrthoDB" id="2137849at2"/>
<organism evidence="4 5">
    <name type="scientific">Streptococcus acidominimus</name>
    <dbReference type="NCBI Taxonomy" id="1326"/>
    <lineage>
        <taxon>Bacteria</taxon>
        <taxon>Bacillati</taxon>
        <taxon>Bacillota</taxon>
        <taxon>Bacilli</taxon>
        <taxon>Lactobacillales</taxon>
        <taxon>Streptococcaceae</taxon>
        <taxon>Streptococcus</taxon>
    </lineage>
</organism>
<dbReference type="PANTHER" id="PTHR37813">
    <property type="entry name" value="FELS-2 PROPHAGE PROTEIN"/>
    <property type="match status" value="1"/>
</dbReference>
<dbReference type="Pfam" id="PF10145">
    <property type="entry name" value="PhageMin_Tail"/>
    <property type="match status" value="1"/>
</dbReference>